<protein>
    <submittedName>
        <fullName evidence="2">Uncharacterized protein</fullName>
    </submittedName>
</protein>
<feature type="region of interest" description="Disordered" evidence="1">
    <location>
        <begin position="1"/>
        <end position="20"/>
    </location>
</feature>
<evidence type="ECO:0000256" key="1">
    <source>
        <dbReference type="SAM" id="MobiDB-lite"/>
    </source>
</evidence>
<evidence type="ECO:0000313" key="2">
    <source>
        <dbReference type="EMBL" id="VDM81011.1"/>
    </source>
</evidence>
<evidence type="ECO:0000313" key="3">
    <source>
        <dbReference type="Proteomes" id="UP000270094"/>
    </source>
</evidence>
<proteinExistence type="predicted"/>
<organism evidence="2 3">
    <name type="scientific">Strongylus vulgaris</name>
    <name type="common">Blood worm</name>
    <dbReference type="NCBI Taxonomy" id="40348"/>
    <lineage>
        <taxon>Eukaryota</taxon>
        <taxon>Metazoa</taxon>
        <taxon>Ecdysozoa</taxon>
        <taxon>Nematoda</taxon>
        <taxon>Chromadorea</taxon>
        <taxon>Rhabditida</taxon>
        <taxon>Rhabditina</taxon>
        <taxon>Rhabditomorpha</taxon>
        <taxon>Strongyloidea</taxon>
        <taxon>Strongylidae</taxon>
        <taxon>Strongylus</taxon>
    </lineage>
</organism>
<feature type="compositionally biased region" description="Basic residues" evidence="1">
    <location>
        <begin position="1"/>
        <end position="10"/>
    </location>
</feature>
<dbReference type="Proteomes" id="UP000270094">
    <property type="component" value="Unassembled WGS sequence"/>
</dbReference>
<dbReference type="EMBL" id="UYYB01111068">
    <property type="protein sequence ID" value="VDM81011.1"/>
    <property type="molecule type" value="Genomic_DNA"/>
</dbReference>
<accession>A0A3P7J6Y1</accession>
<dbReference type="OrthoDB" id="5792673at2759"/>
<dbReference type="AlphaFoldDB" id="A0A3P7J6Y1"/>
<keyword evidence="3" id="KW-1185">Reference proteome</keyword>
<gene>
    <name evidence="2" type="ORF">SVUK_LOCUS16009</name>
</gene>
<reference evidence="2 3" key="1">
    <citation type="submission" date="2018-11" db="EMBL/GenBank/DDBJ databases">
        <authorList>
            <consortium name="Pathogen Informatics"/>
        </authorList>
    </citation>
    <scope>NUCLEOTIDE SEQUENCE [LARGE SCALE GENOMIC DNA]</scope>
</reference>
<name>A0A3P7J6Y1_STRVU</name>
<sequence length="84" mass="9442">MSARRMAKNRSHFDVVQPGPCIDKLKTATTTARKSSLPVRTDGGPEGDVLSFEMDPQTLATRKKKERQVSGETFNSNFEDIHKY</sequence>
<feature type="region of interest" description="Disordered" evidence="1">
    <location>
        <begin position="27"/>
        <end position="84"/>
    </location>
</feature>